<reference evidence="6 7" key="1">
    <citation type="submission" date="2019-03" db="EMBL/GenBank/DDBJ databases">
        <title>Genomic Encyclopedia of Type Strains, Phase IV (KMG-IV): sequencing the most valuable type-strain genomes for metagenomic binning, comparative biology and taxonomic classification.</title>
        <authorList>
            <person name="Goeker M."/>
        </authorList>
    </citation>
    <scope>NUCLEOTIDE SEQUENCE [LARGE SCALE GENOMIC DNA]</scope>
    <source>
        <strain evidence="6 7">DSM 9035</strain>
    </source>
</reference>
<evidence type="ECO:0000256" key="4">
    <source>
        <dbReference type="ARBA" id="ARBA00032976"/>
    </source>
</evidence>
<evidence type="ECO:0000313" key="6">
    <source>
        <dbReference type="EMBL" id="TCT05465.1"/>
    </source>
</evidence>
<dbReference type="AlphaFoldDB" id="A0A4R3M2U4"/>
<proteinExistence type="inferred from homology"/>
<dbReference type="RefSeq" id="WP_132030819.1">
    <property type="nucleotide sequence ID" value="NZ_SMAI01000004.1"/>
</dbReference>
<dbReference type="Proteomes" id="UP000294664">
    <property type="component" value="Unassembled WGS sequence"/>
</dbReference>
<keyword evidence="7" id="KW-1185">Reference proteome</keyword>
<comment type="function">
    <text evidence="1">Is involved in generating a small heat-stable compound (Nod), an acylated oligomer of N-acetylglucosamine, that stimulates mitosis in various plant protoplasts.</text>
</comment>
<evidence type="ECO:0000313" key="7">
    <source>
        <dbReference type="Proteomes" id="UP000294664"/>
    </source>
</evidence>
<sequence length="215" mass="24259">MTTITLSFDNGPDPDTTPAVLDTLARHDIRSTFFVLGDKLRDRRAIAERAHEEGHWVGNHTFNHIVPLGMSSIEGISTSEIARTQDLIGDLAHPRRFFRPFGGGGILNDNLLNREALRYLMEGGFTCVLWNVIPEDWIYPQGWVERALTLCFQRPHALIVLHDLPTGAMTSLDRFVRTARDRGARFEQDFPRDCVPLERGELVSPMESYVTDASA</sequence>
<evidence type="ECO:0000259" key="5">
    <source>
        <dbReference type="PROSITE" id="PS51677"/>
    </source>
</evidence>
<dbReference type="PANTHER" id="PTHR10587">
    <property type="entry name" value="GLYCOSYL TRANSFERASE-RELATED"/>
    <property type="match status" value="1"/>
</dbReference>
<dbReference type="GO" id="GO:0016810">
    <property type="term" value="F:hydrolase activity, acting on carbon-nitrogen (but not peptide) bonds"/>
    <property type="evidence" value="ECO:0007669"/>
    <property type="project" value="InterPro"/>
</dbReference>
<dbReference type="Gene3D" id="3.20.20.370">
    <property type="entry name" value="Glycoside hydrolase/deacetylase"/>
    <property type="match status" value="1"/>
</dbReference>
<evidence type="ECO:0000256" key="2">
    <source>
        <dbReference type="ARBA" id="ARBA00010973"/>
    </source>
</evidence>
<accession>A0A4R3M2U4</accession>
<dbReference type="PROSITE" id="PS51677">
    <property type="entry name" value="NODB"/>
    <property type="match status" value="1"/>
</dbReference>
<dbReference type="InterPro" id="IPR050248">
    <property type="entry name" value="Polysacc_deacetylase_ArnD"/>
</dbReference>
<dbReference type="OrthoDB" id="9784220at2"/>
<dbReference type="GO" id="GO:0005975">
    <property type="term" value="P:carbohydrate metabolic process"/>
    <property type="evidence" value="ECO:0007669"/>
    <property type="project" value="InterPro"/>
</dbReference>
<comment type="similarity">
    <text evidence="2">Belongs to the polysaccharide deacetylase family.</text>
</comment>
<dbReference type="Pfam" id="PF01522">
    <property type="entry name" value="Polysacc_deac_1"/>
    <property type="match status" value="1"/>
</dbReference>
<evidence type="ECO:0000256" key="3">
    <source>
        <dbReference type="ARBA" id="ARBA00020071"/>
    </source>
</evidence>
<dbReference type="SUPFAM" id="SSF88713">
    <property type="entry name" value="Glycoside hydrolase/deacetylase"/>
    <property type="match status" value="1"/>
</dbReference>
<dbReference type="InterPro" id="IPR011330">
    <property type="entry name" value="Glyco_hydro/deAcase_b/a-brl"/>
</dbReference>
<dbReference type="CDD" id="cd10917">
    <property type="entry name" value="CE4_NodB_like_6s_7s"/>
    <property type="match status" value="1"/>
</dbReference>
<gene>
    <name evidence="6" type="ORF">EDC64_10421</name>
</gene>
<dbReference type="InterPro" id="IPR002509">
    <property type="entry name" value="NODB_dom"/>
</dbReference>
<evidence type="ECO:0000256" key="1">
    <source>
        <dbReference type="ARBA" id="ARBA00003236"/>
    </source>
</evidence>
<protein>
    <recommendedName>
        <fullName evidence="3">Chitooligosaccharide deacetylase</fullName>
    </recommendedName>
    <alternativeName>
        <fullName evidence="4">Nodulation protein B</fullName>
    </alternativeName>
</protein>
<organism evidence="6 7">
    <name type="scientific">Aquabacter spiritensis</name>
    <dbReference type="NCBI Taxonomy" id="933073"/>
    <lineage>
        <taxon>Bacteria</taxon>
        <taxon>Pseudomonadati</taxon>
        <taxon>Pseudomonadota</taxon>
        <taxon>Alphaproteobacteria</taxon>
        <taxon>Hyphomicrobiales</taxon>
        <taxon>Xanthobacteraceae</taxon>
        <taxon>Aquabacter</taxon>
    </lineage>
</organism>
<name>A0A4R3M2U4_9HYPH</name>
<feature type="domain" description="NodB homology" evidence="5">
    <location>
        <begin position="2"/>
        <end position="187"/>
    </location>
</feature>
<comment type="caution">
    <text evidence="6">The sequence shown here is derived from an EMBL/GenBank/DDBJ whole genome shotgun (WGS) entry which is preliminary data.</text>
</comment>
<dbReference type="EMBL" id="SMAI01000004">
    <property type="protein sequence ID" value="TCT05465.1"/>
    <property type="molecule type" value="Genomic_DNA"/>
</dbReference>